<dbReference type="FunFam" id="3.30.200.20:FF:000097">
    <property type="entry name" value="Probable serine/threonine-protein kinase nek1"/>
    <property type="match status" value="1"/>
</dbReference>
<dbReference type="OrthoDB" id="248923at2759"/>
<evidence type="ECO:0000256" key="9">
    <source>
        <dbReference type="ARBA" id="ARBA00048679"/>
    </source>
</evidence>
<dbReference type="OMA" id="FEFNVEK"/>
<keyword evidence="3" id="KW-0723">Serine/threonine-protein kinase</keyword>
<evidence type="ECO:0000256" key="4">
    <source>
        <dbReference type="ARBA" id="ARBA00022679"/>
    </source>
</evidence>
<evidence type="ECO:0000256" key="1">
    <source>
        <dbReference type="ARBA" id="ARBA00010886"/>
    </source>
</evidence>
<dbReference type="PROSITE" id="PS00107">
    <property type="entry name" value="PROTEIN_KINASE_ATP"/>
    <property type="match status" value="1"/>
</dbReference>
<keyword evidence="5 10" id="KW-0547">Nucleotide-binding</keyword>
<evidence type="ECO:0000313" key="14">
    <source>
        <dbReference type="Proteomes" id="UP000054937"/>
    </source>
</evidence>
<dbReference type="InterPro" id="IPR011009">
    <property type="entry name" value="Kinase-like_dom_sf"/>
</dbReference>
<feature type="compositionally biased region" description="Low complexity" evidence="11">
    <location>
        <begin position="373"/>
        <end position="386"/>
    </location>
</feature>
<evidence type="ECO:0000256" key="11">
    <source>
        <dbReference type="SAM" id="MobiDB-lite"/>
    </source>
</evidence>
<dbReference type="InterPro" id="IPR000719">
    <property type="entry name" value="Prot_kinase_dom"/>
</dbReference>
<comment type="caution">
    <text evidence="13">The sequence shown here is derived from an EMBL/GenBank/DDBJ whole genome shotgun (WGS) entry which is preliminary data.</text>
</comment>
<sequence length="531" mass="62241">MEGSKKQQKQFRFKSKENLDQQNKYIEILKKQSQSQQQPYAQQFYQLQQQQSVENQSKKTSSSQDFEILRKLGQGSFGKVFKVKRIQDQQMYVLKQISIGHLSQAQKKKTLQEAHILNKIEHEYIVTYYDSFLEQDKLYIVMEYCDYGDLSSFIKSQMGRPIEEDKIWKILIQSFLGLEQIHKLNILHRDIKPQNIFLNSNLDIRIGDLGVAKTLESNSQYATSQVGTPYYMSPEVCKEQPYNEKSDIWSLGVVLYELATFKNPFESVNQTGLAYRIMQSQQKPISSMYSQDLQSVIESCLIKNHKNRISISDILQLPAVIRKANQFKIDLNINKKVKTNSIKNQVYKNHIQNTYNYQQQNNILKTEDNGDDQQQQNQNSSSQKKNTFLPQLNNSNQTSPKQSQPNFYLNRQRNINVPDQDQNQSFNSKVKQGKKNISLMDQIELEAILQEMQEKYNQNPTVVSNMFKIITLENDLELIDRRITNKLKIHQQGQQQNQNSSNKNIQNPNKEQILKMTSSTFKRHRIQNHKK</sequence>
<dbReference type="Pfam" id="PF00069">
    <property type="entry name" value="Pkinase"/>
    <property type="match status" value="1"/>
</dbReference>
<evidence type="ECO:0000256" key="5">
    <source>
        <dbReference type="ARBA" id="ARBA00022741"/>
    </source>
</evidence>
<gene>
    <name evidence="13" type="ORF">PPERSA_07415</name>
</gene>
<evidence type="ECO:0000256" key="8">
    <source>
        <dbReference type="ARBA" id="ARBA00047899"/>
    </source>
</evidence>
<keyword evidence="4" id="KW-0808">Transferase</keyword>
<reference evidence="13 14" key="1">
    <citation type="journal article" date="2015" name="Sci. Rep.">
        <title>Genome of the facultative scuticociliatosis pathogen Pseudocohnilembus persalinus provides insight into its virulence through horizontal gene transfer.</title>
        <authorList>
            <person name="Xiong J."/>
            <person name="Wang G."/>
            <person name="Cheng J."/>
            <person name="Tian M."/>
            <person name="Pan X."/>
            <person name="Warren A."/>
            <person name="Jiang C."/>
            <person name="Yuan D."/>
            <person name="Miao W."/>
        </authorList>
    </citation>
    <scope>NUCLEOTIDE SEQUENCE [LARGE SCALE GENOMIC DNA]</scope>
    <source>
        <strain evidence="13">36N120E</strain>
    </source>
</reference>
<evidence type="ECO:0000256" key="3">
    <source>
        <dbReference type="ARBA" id="ARBA00022527"/>
    </source>
</evidence>
<dbReference type="AlphaFoldDB" id="A0A0V0QAS9"/>
<dbReference type="EC" id="2.7.11.1" evidence="2"/>
<evidence type="ECO:0000256" key="7">
    <source>
        <dbReference type="ARBA" id="ARBA00022840"/>
    </source>
</evidence>
<evidence type="ECO:0000313" key="13">
    <source>
        <dbReference type="EMBL" id="KRW99172.1"/>
    </source>
</evidence>
<comment type="catalytic activity">
    <reaction evidence="9">
        <text>L-seryl-[protein] + ATP = O-phospho-L-seryl-[protein] + ADP + H(+)</text>
        <dbReference type="Rhea" id="RHEA:17989"/>
        <dbReference type="Rhea" id="RHEA-COMP:9863"/>
        <dbReference type="Rhea" id="RHEA-COMP:11604"/>
        <dbReference type="ChEBI" id="CHEBI:15378"/>
        <dbReference type="ChEBI" id="CHEBI:29999"/>
        <dbReference type="ChEBI" id="CHEBI:30616"/>
        <dbReference type="ChEBI" id="CHEBI:83421"/>
        <dbReference type="ChEBI" id="CHEBI:456216"/>
        <dbReference type="EC" id="2.7.11.1"/>
    </reaction>
</comment>
<evidence type="ECO:0000256" key="6">
    <source>
        <dbReference type="ARBA" id="ARBA00022777"/>
    </source>
</evidence>
<protein>
    <recommendedName>
        <fullName evidence="2">non-specific serine/threonine protein kinase</fullName>
        <ecNumber evidence="2">2.7.11.1</ecNumber>
    </recommendedName>
</protein>
<dbReference type="PROSITE" id="PS50011">
    <property type="entry name" value="PROTEIN_KINASE_DOM"/>
    <property type="match status" value="1"/>
</dbReference>
<accession>A0A0V0QAS9</accession>
<dbReference type="InterPro" id="IPR008271">
    <property type="entry name" value="Ser/Thr_kinase_AS"/>
</dbReference>
<evidence type="ECO:0000256" key="10">
    <source>
        <dbReference type="PROSITE-ProRule" id="PRU10141"/>
    </source>
</evidence>
<dbReference type="PANTHER" id="PTHR44899">
    <property type="entry name" value="CAMK FAMILY PROTEIN KINASE"/>
    <property type="match status" value="1"/>
</dbReference>
<dbReference type="InParanoid" id="A0A0V0QAS9"/>
<evidence type="ECO:0000259" key="12">
    <source>
        <dbReference type="PROSITE" id="PS50011"/>
    </source>
</evidence>
<dbReference type="SMART" id="SM00220">
    <property type="entry name" value="S_TKc"/>
    <property type="match status" value="1"/>
</dbReference>
<keyword evidence="7 10" id="KW-0067">ATP-binding</keyword>
<feature type="domain" description="Protein kinase" evidence="12">
    <location>
        <begin position="66"/>
        <end position="320"/>
    </location>
</feature>
<feature type="compositionally biased region" description="Polar residues" evidence="11">
    <location>
        <begin position="388"/>
        <end position="405"/>
    </location>
</feature>
<dbReference type="InterPro" id="IPR017441">
    <property type="entry name" value="Protein_kinase_ATP_BS"/>
</dbReference>
<organism evidence="13 14">
    <name type="scientific">Pseudocohnilembus persalinus</name>
    <name type="common">Ciliate</name>
    <dbReference type="NCBI Taxonomy" id="266149"/>
    <lineage>
        <taxon>Eukaryota</taxon>
        <taxon>Sar</taxon>
        <taxon>Alveolata</taxon>
        <taxon>Ciliophora</taxon>
        <taxon>Intramacronucleata</taxon>
        <taxon>Oligohymenophorea</taxon>
        <taxon>Scuticociliatia</taxon>
        <taxon>Philasterida</taxon>
        <taxon>Pseudocohnilembidae</taxon>
        <taxon>Pseudocohnilembus</taxon>
    </lineage>
</organism>
<dbReference type="CDD" id="cd08215">
    <property type="entry name" value="STKc_Nek"/>
    <property type="match status" value="1"/>
</dbReference>
<dbReference type="GO" id="GO:0005524">
    <property type="term" value="F:ATP binding"/>
    <property type="evidence" value="ECO:0007669"/>
    <property type="project" value="UniProtKB-UniRule"/>
</dbReference>
<dbReference type="EMBL" id="LDAU01000220">
    <property type="protein sequence ID" value="KRW99172.1"/>
    <property type="molecule type" value="Genomic_DNA"/>
</dbReference>
<comment type="similarity">
    <text evidence="1">Belongs to the protein kinase superfamily. NEK Ser/Thr protein kinase family. NIMA subfamily.</text>
</comment>
<dbReference type="Gene3D" id="1.10.510.10">
    <property type="entry name" value="Transferase(Phosphotransferase) domain 1"/>
    <property type="match status" value="1"/>
</dbReference>
<dbReference type="GO" id="GO:0004674">
    <property type="term" value="F:protein serine/threonine kinase activity"/>
    <property type="evidence" value="ECO:0007669"/>
    <property type="project" value="UniProtKB-KW"/>
</dbReference>
<feature type="binding site" evidence="10">
    <location>
        <position position="95"/>
    </location>
    <ligand>
        <name>ATP</name>
        <dbReference type="ChEBI" id="CHEBI:30616"/>
    </ligand>
</feature>
<dbReference type="PROSITE" id="PS00108">
    <property type="entry name" value="PROTEIN_KINASE_ST"/>
    <property type="match status" value="1"/>
</dbReference>
<dbReference type="Gene3D" id="3.30.200.20">
    <property type="entry name" value="Phosphorylase Kinase, domain 1"/>
    <property type="match status" value="1"/>
</dbReference>
<comment type="catalytic activity">
    <reaction evidence="8">
        <text>L-threonyl-[protein] + ATP = O-phospho-L-threonyl-[protein] + ADP + H(+)</text>
        <dbReference type="Rhea" id="RHEA:46608"/>
        <dbReference type="Rhea" id="RHEA-COMP:11060"/>
        <dbReference type="Rhea" id="RHEA-COMP:11605"/>
        <dbReference type="ChEBI" id="CHEBI:15378"/>
        <dbReference type="ChEBI" id="CHEBI:30013"/>
        <dbReference type="ChEBI" id="CHEBI:30616"/>
        <dbReference type="ChEBI" id="CHEBI:61977"/>
        <dbReference type="ChEBI" id="CHEBI:456216"/>
        <dbReference type="EC" id="2.7.11.1"/>
    </reaction>
</comment>
<dbReference type="InterPro" id="IPR051131">
    <property type="entry name" value="NEK_Ser/Thr_kinase_NIMA"/>
</dbReference>
<evidence type="ECO:0000256" key="2">
    <source>
        <dbReference type="ARBA" id="ARBA00012513"/>
    </source>
</evidence>
<keyword evidence="14" id="KW-1185">Reference proteome</keyword>
<name>A0A0V0QAS9_PSEPJ</name>
<feature type="region of interest" description="Disordered" evidence="11">
    <location>
        <begin position="367"/>
        <end position="405"/>
    </location>
</feature>
<keyword evidence="6 13" id="KW-0418">Kinase</keyword>
<dbReference type="Proteomes" id="UP000054937">
    <property type="component" value="Unassembled WGS sequence"/>
</dbReference>
<dbReference type="SUPFAM" id="SSF56112">
    <property type="entry name" value="Protein kinase-like (PK-like)"/>
    <property type="match status" value="1"/>
</dbReference>
<proteinExistence type="inferred from homology"/>
<dbReference type="PANTHER" id="PTHR44899:SF3">
    <property type="entry name" value="SERINE_THREONINE-PROTEIN KINASE NEK1"/>
    <property type="match status" value="1"/>
</dbReference>